<feature type="domain" description="DUF4371" evidence="1">
    <location>
        <begin position="15"/>
        <end position="133"/>
    </location>
</feature>
<sequence>MKDDEPSRVARVTFMSNRMQNSILKILPEEIRSNILKEVKDAQYFSIIIDTTTDISKQEQFSVVIRYARVDYEKNEVEIVESLIALEICTDATSNGMFILFKGLCKKHGIDWRKNLVGQTYDGANSMRGQYGGLRTLVQNENPRAIYITAQITEVDEGLIRRYEVILTAGHNSNAEAFEEYAAETAASHVELYGWYYMTISVHKVLIHGADVIRHCKLPLGIFNKVIYFSSPLNLCSVLVTRKCKELLRASDIPLPVKWLLSDEPSKDDDAKDASTNCYKMKPIVFSKEFHEAQDRRTFLLQHCSQKNKSNRRTGQCYSRPV</sequence>
<proteinExistence type="predicted"/>
<organism evidence="2 3">
    <name type="scientific">Parthenolecanium corni</name>
    <dbReference type="NCBI Taxonomy" id="536013"/>
    <lineage>
        <taxon>Eukaryota</taxon>
        <taxon>Metazoa</taxon>
        <taxon>Ecdysozoa</taxon>
        <taxon>Arthropoda</taxon>
        <taxon>Hexapoda</taxon>
        <taxon>Insecta</taxon>
        <taxon>Pterygota</taxon>
        <taxon>Neoptera</taxon>
        <taxon>Paraneoptera</taxon>
        <taxon>Hemiptera</taxon>
        <taxon>Sternorrhyncha</taxon>
        <taxon>Coccoidea</taxon>
        <taxon>Coccidae</taxon>
        <taxon>Parthenolecanium</taxon>
    </lineage>
</organism>
<dbReference type="EMBL" id="JBBCAQ010000036">
    <property type="protein sequence ID" value="KAK7576396.1"/>
    <property type="molecule type" value="Genomic_DNA"/>
</dbReference>
<evidence type="ECO:0000313" key="2">
    <source>
        <dbReference type="EMBL" id="KAK7576396.1"/>
    </source>
</evidence>
<dbReference type="PANTHER" id="PTHR45749">
    <property type="match status" value="1"/>
</dbReference>
<name>A0AAN9TNK4_9HEMI</name>
<dbReference type="AlphaFoldDB" id="A0AAN9TNK4"/>
<protein>
    <recommendedName>
        <fullName evidence="1">DUF4371 domain-containing protein</fullName>
    </recommendedName>
</protein>
<accession>A0AAN9TNK4</accession>
<dbReference type="Pfam" id="PF14291">
    <property type="entry name" value="DUF4371"/>
    <property type="match status" value="1"/>
</dbReference>
<keyword evidence="3" id="KW-1185">Reference proteome</keyword>
<gene>
    <name evidence="2" type="ORF">V9T40_012682</name>
</gene>
<reference evidence="2 3" key="1">
    <citation type="submission" date="2024-03" db="EMBL/GenBank/DDBJ databases">
        <title>Adaptation during the transition from Ophiocordyceps entomopathogen to insect associate is accompanied by gene loss and intensified selection.</title>
        <authorList>
            <person name="Ward C.M."/>
            <person name="Onetto C.A."/>
            <person name="Borneman A.R."/>
        </authorList>
    </citation>
    <scope>NUCLEOTIDE SEQUENCE [LARGE SCALE GENOMIC DNA]</scope>
    <source>
        <strain evidence="2">AWRI1</strain>
        <tissue evidence="2">Single Adult Female</tissue>
    </source>
</reference>
<dbReference type="PANTHER" id="PTHR45749:SF21">
    <property type="entry name" value="DUF4371 DOMAIN-CONTAINING PROTEIN"/>
    <property type="match status" value="1"/>
</dbReference>
<dbReference type="Proteomes" id="UP001367676">
    <property type="component" value="Unassembled WGS sequence"/>
</dbReference>
<evidence type="ECO:0000313" key="3">
    <source>
        <dbReference type="Proteomes" id="UP001367676"/>
    </source>
</evidence>
<comment type="caution">
    <text evidence="2">The sequence shown here is derived from an EMBL/GenBank/DDBJ whole genome shotgun (WGS) entry which is preliminary data.</text>
</comment>
<dbReference type="InterPro" id="IPR025398">
    <property type="entry name" value="DUF4371"/>
</dbReference>
<evidence type="ECO:0000259" key="1">
    <source>
        <dbReference type="Pfam" id="PF14291"/>
    </source>
</evidence>